<comment type="subcellular location">
    <subcellularLocation>
        <location evidence="1">Membrane</location>
        <topology evidence="1">Multi-pass membrane protein</topology>
    </subcellularLocation>
</comment>
<feature type="transmembrane region" description="Helical" evidence="5">
    <location>
        <begin position="117"/>
        <end position="139"/>
    </location>
</feature>
<evidence type="ECO:0000256" key="1">
    <source>
        <dbReference type="ARBA" id="ARBA00004141"/>
    </source>
</evidence>
<protein>
    <recommendedName>
        <fullName evidence="7">Sugar phosphate transporter domain-containing protein</fullName>
    </recommendedName>
</protein>
<feature type="transmembrane region" description="Helical" evidence="5">
    <location>
        <begin position="289"/>
        <end position="313"/>
    </location>
</feature>
<dbReference type="EMBL" id="HBNR01039623">
    <property type="protein sequence ID" value="CAE4597610.1"/>
    <property type="molecule type" value="Transcribed_RNA"/>
</dbReference>
<feature type="transmembrane region" description="Helical" evidence="5">
    <location>
        <begin position="395"/>
        <end position="414"/>
    </location>
</feature>
<dbReference type="GO" id="GO:0016020">
    <property type="term" value="C:membrane"/>
    <property type="evidence" value="ECO:0007669"/>
    <property type="project" value="UniProtKB-SubCell"/>
</dbReference>
<dbReference type="AlphaFoldDB" id="A0A7S4QY71"/>
<evidence type="ECO:0000256" key="4">
    <source>
        <dbReference type="ARBA" id="ARBA00023136"/>
    </source>
</evidence>
<proteinExistence type="predicted"/>
<feature type="transmembrane region" description="Helical" evidence="5">
    <location>
        <begin position="80"/>
        <end position="97"/>
    </location>
</feature>
<feature type="transmembrane region" description="Helical" evidence="5">
    <location>
        <begin position="159"/>
        <end position="182"/>
    </location>
</feature>
<dbReference type="PANTHER" id="PTHR11132">
    <property type="entry name" value="SOLUTE CARRIER FAMILY 35"/>
    <property type="match status" value="1"/>
</dbReference>
<evidence type="ECO:0000256" key="2">
    <source>
        <dbReference type="ARBA" id="ARBA00022692"/>
    </source>
</evidence>
<evidence type="ECO:0000256" key="3">
    <source>
        <dbReference type="ARBA" id="ARBA00022989"/>
    </source>
</evidence>
<organism evidence="6">
    <name type="scientific">Alexandrium monilatum</name>
    <dbReference type="NCBI Taxonomy" id="311494"/>
    <lineage>
        <taxon>Eukaryota</taxon>
        <taxon>Sar</taxon>
        <taxon>Alveolata</taxon>
        <taxon>Dinophyceae</taxon>
        <taxon>Gonyaulacales</taxon>
        <taxon>Pyrocystaceae</taxon>
        <taxon>Alexandrium</taxon>
    </lineage>
</organism>
<keyword evidence="4 5" id="KW-0472">Membrane</keyword>
<gene>
    <name evidence="6" type="ORF">AMON00008_LOCUS27432</name>
</gene>
<evidence type="ECO:0008006" key="7">
    <source>
        <dbReference type="Google" id="ProtNLM"/>
    </source>
</evidence>
<accession>A0A7S4QY71</accession>
<feature type="transmembrane region" description="Helical" evidence="5">
    <location>
        <begin position="252"/>
        <end position="277"/>
    </location>
</feature>
<evidence type="ECO:0000256" key="5">
    <source>
        <dbReference type="SAM" id="Phobius"/>
    </source>
</evidence>
<feature type="transmembrane region" description="Helical" evidence="5">
    <location>
        <begin position="16"/>
        <end position="34"/>
    </location>
</feature>
<name>A0A7S4QY71_9DINO</name>
<dbReference type="InterPro" id="IPR050186">
    <property type="entry name" value="TPT_transporter"/>
</dbReference>
<feature type="transmembrane region" description="Helical" evidence="5">
    <location>
        <begin position="333"/>
        <end position="352"/>
    </location>
</feature>
<keyword evidence="3 5" id="KW-1133">Transmembrane helix</keyword>
<reference evidence="6" key="1">
    <citation type="submission" date="2021-01" db="EMBL/GenBank/DDBJ databases">
        <authorList>
            <person name="Corre E."/>
            <person name="Pelletier E."/>
            <person name="Niang G."/>
            <person name="Scheremetjew M."/>
            <person name="Finn R."/>
            <person name="Kale V."/>
            <person name="Holt S."/>
            <person name="Cochrane G."/>
            <person name="Meng A."/>
            <person name="Brown T."/>
            <person name="Cohen L."/>
        </authorList>
    </citation>
    <scope>NUCLEOTIDE SEQUENCE</scope>
    <source>
        <strain evidence="6">CCMP3105</strain>
    </source>
</reference>
<keyword evidence="2 5" id="KW-0812">Transmembrane</keyword>
<feature type="transmembrane region" description="Helical" evidence="5">
    <location>
        <begin position="222"/>
        <end position="240"/>
    </location>
</feature>
<sequence length="419" mass="45178">MQHEVGRQPVRRNRSLGTMVFPFIMCLLPWILRFGRPPWQAASDQAFISFGFEMTPMIGALALGLTTYALRGPSKVAETVSILLIYFGTQSGMTVYMKNVLSKVVVDAEEGLRGIPIAFMLTAIQQFVAFALFCCFMLAGRLFGSGYRVKKLASKRDYIAVLCFSATFALNTGLNNFGLSLLSISVQMLIRSCTPVSTAVSQVAMGSFLGLGKKSSLAPMEWLLMLLGVGCTGLATYAKSACSQSHEESKALALGVVVSVTSIFSAALNFVLAGVLGSEMKLNPVDTTCYMSLPAGIFLLVPALLVSHPLGSWHGYPSMTDWEVLGEVVSRNPYALFPVLFSGCLAFMYNILQYTLVHKLSAVYAAFAGNFNKAATVTISLVSGMEALPSGQWGYLFLAGIVGNITCFTSFSSLKVKNK</sequence>
<evidence type="ECO:0000313" key="6">
    <source>
        <dbReference type="EMBL" id="CAE4597610.1"/>
    </source>
</evidence>
<feature type="transmembrane region" description="Helical" evidence="5">
    <location>
        <begin position="46"/>
        <end position="68"/>
    </location>
</feature>